<keyword evidence="2 3" id="KW-0732">Signal</keyword>
<dbReference type="GO" id="GO:0006629">
    <property type="term" value="P:lipid metabolic process"/>
    <property type="evidence" value="ECO:0007669"/>
    <property type="project" value="InterPro"/>
</dbReference>
<comment type="caution">
    <text evidence="4">The sequence shown here is derived from an EMBL/GenBank/DDBJ whole genome shotgun (WGS) entry which is preliminary data.</text>
</comment>
<evidence type="ECO:0000256" key="1">
    <source>
        <dbReference type="ARBA" id="ARBA00008668"/>
    </source>
</evidence>
<dbReference type="InterPro" id="IPR008265">
    <property type="entry name" value="Lipase_GDSL_AS"/>
</dbReference>
<dbReference type="Proteomes" id="UP001151532">
    <property type="component" value="Chromosome 16"/>
</dbReference>
<accession>A0A9Q0VS15</accession>
<dbReference type="GO" id="GO:0016298">
    <property type="term" value="F:lipase activity"/>
    <property type="evidence" value="ECO:0007669"/>
    <property type="project" value="InterPro"/>
</dbReference>
<reference evidence="4" key="2">
    <citation type="journal article" date="2023" name="Int. J. Mol. Sci.">
        <title>De Novo Assembly and Annotation of 11 Diverse Shrub Willow (Salix) Genomes Reveals Novel Gene Organization in Sex-Linked Regions.</title>
        <authorList>
            <person name="Hyden B."/>
            <person name="Feng K."/>
            <person name="Yates T.B."/>
            <person name="Jawdy S."/>
            <person name="Cereghino C."/>
            <person name="Smart L.B."/>
            <person name="Muchero W."/>
        </authorList>
    </citation>
    <scope>NUCLEOTIDE SEQUENCE</scope>
    <source>
        <tissue evidence="4">Shoot tip</tissue>
    </source>
</reference>
<gene>
    <name evidence="4" type="ORF">OIU79_026728</name>
</gene>
<evidence type="ECO:0000313" key="5">
    <source>
        <dbReference type="Proteomes" id="UP001151532"/>
    </source>
</evidence>
<feature type="chain" id="PRO_5040119542" evidence="3">
    <location>
        <begin position="25"/>
        <end position="142"/>
    </location>
</feature>
<feature type="signal peptide" evidence="3">
    <location>
        <begin position="1"/>
        <end position="24"/>
    </location>
</feature>
<dbReference type="OrthoDB" id="814436at2759"/>
<name>A0A9Q0VS15_SALPP</name>
<evidence type="ECO:0000256" key="2">
    <source>
        <dbReference type="ARBA" id="ARBA00022729"/>
    </source>
</evidence>
<protein>
    <submittedName>
        <fullName evidence="4">GDSL-LIKE LIPASE/ACYLHYDROLASE</fullName>
    </submittedName>
</protein>
<comment type="similarity">
    <text evidence="1">Belongs to the 'GDSL' lipolytic enzyme family.</text>
</comment>
<dbReference type="PROSITE" id="PS01098">
    <property type="entry name" value="LIPASE_GDSL_SER"/>
    <property type="match status" value="1"/>
</dbReference>
<sequence length="142" mass="15350">MGSSRSNILCFLVICASFLVPTSCHSYSHDALFIFGDSLYDAGNNIYLNTNIPKLNVFPYGMTYFKHPTGRISDGRLIPDFIAEFAKLALIPLYLQPGDHKLTYGVNFASGGAGALAGTNQGLVCAPSSKIFGLDFAHCDFI</sequence>
<dbReference type="InterPro" id="IPR001087">
    <property type="entry name" value="GDSL"/>
</dbReference>
<dbReference type="PANTHER" id="PTHR45966">
    <property type="entry name" value="GDSL-LIKE LIPASE/ACYLHYDROLASE"/>
    <property type="match status" value="1"/>
</dbReference>
<reference evidence="4" key="1">
    <citation type="submission" date="2022-11" db="EMBL/GenBank/DDBJ databases">
        <authorList>
            <person name="Hyden B.L."/>
            <person name="Feng K."/>
            <person name="Yates T."/>
            <person name="Jawdy S."/>
            <person name="Smart L.B."/>
            <person name="Muchero W."/>
        </authorList>
    </citation>
    <scope>NUCLEOTIDE SEQUENCE</scope>
    <source>
        <tissue evidence="4">Shoot tip</tissue>
    </source>
</reference>
<dbReference type="InterPro" id="IPR036514">
    <property type="entry name" value="SGNH_hydro_sf"/>
</dbReference>
<proteinExistence type="inferred from homology"/>
<dbReference type="PANTHER" id="PTHR45966:SF40">
    <property type="entry name" value="GDSL ESTERASE_LIPASE 1-LIKE"/>
    <property type="match status" value="1"/>
</dbReference>
<keyword evidence="5" id="KW-1185">Reference proteome</keyword>
<dbReference type="Gene3D" id="3.40.50.1110">
    <property type="entry name" value="SGNH hydrolase"/>
    <property type="match status" value="1"/>
</dbReference>
<evidence type="ECO:0000313" key="4">
    <source>
        <dbReference type="EMBL" id="KAJ6753950.1"/>
    </source>
</evidence>
<organism evidence="4 5">
    <name type="scientific">Salix purpurea</name>
    <name type="common">Purple osier willow</name>
    <dbReference type="NCBI Taxonomy" id="77065"/>
    <lineage>
        <taxon>Eukaryota</taxon>
        <taxon>Viridiplantae</taxon>
        <taxon>Streptophyta</taxon>
        <taxon>Embryophyta</taxon>
        <taxon>Tracheophyta</taxon>
        <taxon>Spermatophyta</taxon>
        <taxon>Magnoliopsida</taxon>
        <taxon>eudicotyledons</taxon>
        <taxon>Gunneridae</taxon>
        <taxon>Pentapetalae</taxon>
        <taxon>rosids</taxon>
        <taxon>fabids</taxon>
        <taxon>Malpighiales</taxon>
        <taxon>Salicaceae</taxon>
        <taxon>Saliceae</taxon>
        <taxon>Salix</taxon>
    </lineage>
</organism>
<dbReference type="EMBL" id="JAPFFK010000007">
    <property type="protein sequence ID" value="KAJ6753950.1"/>
    <property type="molecule type" value="Genomic_DNA"/>
</dbReference>
<evidence type="ECO:0000256" key="3">
    <source>
        <dbReference type="SAM" id="SignalP"/>
    </source>
</evidence>
<dbReference type="Pfam" id="PF00657">
    <property type="entry name" value="Lipase_GDSL"/>
    <property type="match status" value="1"/>
</dbReference>
<dbReference type="InterPro" id="IPR044552">
    <property type="entry name" value="GLIP1-5/GLL25"/>
</dbReference>
<dbReference type="AlphaFoldDB" id="A0A9Q0VS15"/>